<keyword evidence="2" id="KW-1185">Reference proteome</keyword>
<name>A0A0K9PGP1_ZOSMR</name>
<dbReference type="EMBL" id="LFYR01000915">
    <property type="protein sequence ID" value="KMZ67405.1"/>
    <property type="molecule type" value="Genomic_DNA"/>
</dbReference>
<sequence>MEDMIGSISILIWLITKIMWKIRILQCGKFTYQSVLFIWCHECFNREDIGPITNDRDTPRSEQDIFLELRIVEDLYVGMTFESIEDAEELYYTYA</sequence>
<reference evidence="2" key="1">
    <citation type="journal article" date="2016" name="Nature">
        <title>The genome of the seagrass Zostera marina reveals angiosperm adaptation to the sea.</title>
        <authorList>
            <person name="Olsen J.L."/>
            <person name="Rouze P."/>
            <person name="Verhelst B."/>
            <person name="Lin Y.-C."/>
            <person name="Bayer T."/>
            <person name="Collen J."/>
            <person name="Dattolo E."/>
            <person name="De Paoli E."/>
            <person name="Dittami S."/>
            <person name="Maumus F."/>
            <person name="Michel G."/>
            <person name="Kersting A."/>
            <person name="Lauritano C."/>
            <person name="Lohaus R."/>
            <person name="Toepel M."/>
            <person name="Tonon T."/>
            <person name="Vanneste K."/>
            <person name="Amirebrahimi M."/>
            <person name="Brakel J."/>
            <person name="Bostroem C."/>
            <person name="Chovatia M."/>
            <person name="Grimwood J."/>
            <person name="Jenkins J.W."/>
            <person name="Jueterbock A."/>
            <person name="Mraz A."/>
            <person name="Stam W.T."/>
            <person name="Tice H."/>
            <person name="Bornberg-Bauer E."/>
            <person name="Green P.J."/>
            <person name="Pearson G.A."/>
            <person name="Procaccini G."/>
            <person name="Duarte C.M."/>
            <person name="Schmutz J."/>
            <person name="Reusch T.B.H."/>
            <person name="Van de Peer Y."/>
        </authorList>
    </citation>
    <scope>NUCLEOTIDE SEQUENCE [LARGE SCALE GENOMIC DNA]</scope>
    <source>
        <strain evidence="2">cv. Finnish</strain>
    </source>
</reference>
<organism evidence="1 2">
    <name type="scientific">Zostera marina</name>
    <name type="common">Eelgrass</name>
    <dbReference type="NCBI Taxonomy" id="29655"/>
    <lineage>
        <taxon>Eukaryota</taxon>
        <taxon>Viridiplantae</taxon>
        <taxon>Streptophyta</taxon>
        <taxon>Embryophyta</taxon>
        <taxon>Tracheophyta</taxon>
        <taxon>Spermatophyta</taxon>
        <taxon>Magnoliopsida</taxon>
        <taxon>Liliopsida</taxon>
        <taxon>Zosteraceae</taxon>
        <taxon>Zostera</taxon>
    </lineage>
</organism>
<proteinExistence type="predicted"/>
<dbReference type="Proteomes" id="UP000036987">
    <property type="component" value="Unassembled WGS sequence"/>
</dbReference>
<evidence type="ECO:0000313" key="1">
    <source>
        <dbReference type="EMBL" id="KMZ67405.1"/>
    </source>
</evidence>
<accession>A0A0K9PGP1</accession>
<comment type="caution">
    <text evidence="1">The sequence shown here is derived from an EMBL/GenBank/DDBJ whole genome shotgun (WGS) entry which is preliminary data.</text>
</comment>
<gene>
    <name evidence="1" type="ORF">ZOSMA_26G01560</name>
</gene>
<protein>
    <submittedName>
        <fullName evidence="1">Uncharacterized protein</fullName>
    </submittedName>
</protein>
<dbReference type="AlphaFoldDB" id="A0A0K9PGP1"/>
<evidence type="ECO:0000313" key="2">
    <source>
        <dbReference type="Proteomes" id="UP000036987"/>
    </source>
</evidence>